<dbReference type="RefSeq" id="WP_074599502.1">
    <property type="nucleotide sequence ID" value="NZ_FNHF01000003.1"/>
</dbReference>
<dbReference type="STRING" id="482461.SAMN05216244_2514"/>
<dbReference type="OrthoDB" id="2455498at2"/>
<gene>
    <name evidence="1" type="ORF">SAMN05216244_2514</name>
</gene>
<protein>
    <submittedName>
        <fullName evidence="1">Uncharacterized protein</fullName>
    </submittedName>
</protein>
<evidence type="ECO:0000313" key="2">
    <source>
        <dbReference type="Proteomes" id="UP000182347"/>
    </source>
</evidence>
<keyword evidence="2" id="KW-1185">Reference proteome</keyword>
<reference evidence="2" key="1">
    <citation type="submission" date="2016-10" db="EMBL/GenBank/DDBJ databases">
        <authorList>
            <person name="Varghese N."/>
            <person name="Submissions S."/>
        </authorList>
    </citation>
    <scope>NUCLEOTIDE SEQUENCE [LARGE SCALE GENOMIC DNA]</scope>
    <source>
        <strain evidence="2">CGMCC 1.6199</strain>
    </source>
</reference>
<dbReference type="AlphaFoldDB" id="A0A1G9TBA1"/>
<accession>A0A1G9TBA1</accession>
<dbReference type="Proteomes" id="UP000182347">
    <property type="component" value="Unassembled WGS sequence"/>
</dbReference>
<dbReference type="EMBL" id="FNHF01000003">
    <property type="protein sequence ID" value="SDM44920.1"/>
    <property type="molecule type" value="Genomic_DNA"/>
</dbReference>
<evidence type="ECO:0000313" key="1">
    <source>
        <dbReference type="EMBL" id="SDM44920.1"/>
    </source>
</evidence>
<name>A0A1G9TBA1_9BACI</name>
<organism evidence="1 2">
    <name type="scientific">Sediminibacillus halophilus</name>
    <dbReference type="NCBI Taxonomy" id="482461"/>
    <lineage>
        <taxon>Bacteria</taxon>
        <taxon>Bacillati</taxon>
        <taxon>Bacillota</taxon>
        <taxon>Bacilli</taxon>
        <taxon>Bacillales</taxon>
        <taxon>Bacillaceae</taxon>
        <taxon>Sediminibacillus</taxon>
    </lineage>
</organism>
<proteinExistence type="predicted"/>
<sequence>MKAGSSVSGHYGDRSMFQPFNTSFLNKSDLNKLQQESGTINSHKEDALRRMMSPVLVNLSKQGDGTISFDKREYSREEVLAIRESDLEGKDVNWASLELQFTSRYSSASTTDNIANDLDYLASQYVQLEQRIKQSYSGEEQVNNLQKLNDLMGTHVQKYAKSFSTIVGSFFEDNGVTGEKIKIKDSILSQFQQRKEQYQSFVEQNENFAGVRGTADEWLLADNQFMAEQLRHAYAKENVEGQDKENEGYGMVWRT</sequence>